<proteinExistence type="predicted"/>
<dbReference type="Pfam" id="PF02793">
    <property type="entry name" value="HRM"/>
    <property type="match status" value="1"/>
</dbReference>
<dbReference type="PROSITE" id="PS50227">
    <property type="entry name" value="G_PROTEIN_RECEP_F2_3"/>
    <property type="match status" value="1"/>
</dbReference>
<reference evidence="2" key="1">
    <citation type="submission" date="2021-12" db="EMBL/GenBank/DDBJ databases">
        <authorList>
            <person name="King R."/>
        </authorList>
    </citation>
    <scope>NUCLEOTIDE SEQUENCE</scope>
</reference>
<dbReference type="SUPFAM" id="SSF111418">
    <property type="entry name" value="Hormone receptor domain"/>
    <property type="match status" value="1"/>
</dbReference>
<accession>A0A9P0ATF7</accession>
<dbReference type="InterPro" id="IPR001879">
    <property type="entry name" value="GPCR_2_extracellular_dom"/>
</dbReference>
<evidence type="ECO:0000259" key="1">
    <source>
        <dbReference type="PROSITE" id="PS50227"/>
    </source>
</evidence>
<dbReference type="InterPro" id="IPR036445">
    <property type="entry name" value="GPCR_2_extracell_dom_sf"/>
</dbReference>
<dbReference type="GO" id="GO:0004930">
    <property type="term" value="F:G protein-coupled receptor activity"/>
    <property type="evidence" value="ECO:0007669"/>
    <property type="project" value="InterPro"/>
</dbReference>
<gene>
    <name evidence="2" type="ORF">MELIAE_LOCUS955</name>
</gene>
<dbReference type="EMBL" id="OV121132">
    <property type="protein sequence ID" value="CAH0546872.1"/>
    <property type="molecule type" value="Genomic_DNA"/>
</dbReference>
<sequence>MANDFVEQLKNKQELDYFNQEVLCKKLYGPNVINDQRPSMYNETLKKIMCPAYWDTIYCWPPTPANSTIVVGCPSYVTGFIESLNMFNCFSFSNPRNEWSKLIKDSRESLVVPNDFFKQILEIFSNTKTKHKVLEVLFANDVGEVLHFSSEDILEIFLNTKTKHKVLKVFFTNDVGEMLLFGSEDANIVGEKHEPKRTTRLAKLGSNSVLTNQAIHEPQLNVGITKSLVEGDSGSYLGLGRFNVP</sequence>
<evidence type="ECO:0000313" key="2">
    <source>
        <dbReference type="EMBL" id="CAH0546872.1"/>
    </source>
</evidence>
<dbReference type="GO" id="GO:0016020">
    <property type="term" value="C:membrane"/>
    <property type="evidence" value="ECO:0007669"/>
    <property type="project" value="InterPro"/>
</dbReference>
<dbReference type="PROSITE" id="PS00649">
    <property type="entry name" value="G_PROTEIN_RECEP_F2_1"/>
    <property type="match status" value="1"/>
</dbReference>
<protein>
    <recommendedName>
        <fullName evidence="1">G-protein coupled receptors family 2 profile 1 domain-containing protein</fullName>
    </recommendedName>
</protein>
<keyword evidence="3" id="KW-1185">Reference proteome</keyword>
<name>A0A9P0ATF7_BRAAE</name>
<organism evidence="2 3">
    <name type="scientific">Brassicogethes aeneus</name>
    <name type="common">Rape pollen beetle</name>
    <name type="synonym">Meligethes aeneus</name>
    <dbReference type="NCBI Taxonomy" id="1431903"/>
    <lineage>
        <taxon>Eukaryota</taxon>
        <taxon>Metazoa</taxon>
        <taxon>Ecdysozoa</taxon>
        <taxon>Arthropoda</taxon>
        <taxon>Hexapoda</taxon>
        <taxon>Insecta</taxon>
        <taxon>Pterygota</taxon>
        <taxon>Neoptera</taxon>
        <taxon>Endopterygota</taxon>
        <taxon>Coleoptera</taxon>
        <taxon>Polyphaga</taxon>
        <taxon>Cucujiformia</taxon>
        <taxon>Nitidulidae</taxon>
        <taxon>Meligethinae</taxon>
        <taxon>Brassicogethes</taxon>
    </lineage>
</organism>
<dbReference type="Proteomes" id="UP001154078">
    <property type="component" value="Chromosome 1"/>
</dbReference>
<feature type="domain" description="G-protein coupled receptors family 2 profile 1" evidence="1">
    <location>
        <begin position="23"/>
        <end position="99"/>
    </location>
</feature>
<evidence type="ECO:0000313" key="3">
    <source>
        <dbReference type="Proteomes" id="UP001154078"/>
    </source>
</evidence>
<dbReference type="OrthoDB" id="6022368at2759"/>
<dbReference type="InterPro" id="IPR017983">
    <property type="entry name" value="GPCR_2_secretin-like_CS"/>
</dbReference>
<dbReference type="Gene3D" id="4.10.1240.10">
    <property type="entry name" value="GPCR, family 2, extracellular hormone receptor domain"/>
    <property type="match status" value="1"/>
</dbReference>
<dbReference type="AlphaFoldDB" id="A0A9P0ATF7"/>